<evidence type="ECO:0000313" key="3">
    <source>
        <dbReference type="Proteomes" id="UP001142292"/>
    </source>
</evidence>
<proteinExistence type="predicted"/>
<comment type="caution">
    <text evidence="2">The sequence shown here is derived from an EMBL/GenBank/DDBJ whole genome shotgun (WGS) entry which is preliminary data.</text>
</comment>
<gene>
    <name evidence="2" type="ORF">GCM10017579_45740</name>
</gene>
<dbReference type="EMBL" id="BSEL01000012">
    <property type="protein sequence ID" value="GLJ70538.1"/>
    <property type="molecule type" value="Genomic_DNA"/>
</dbReference>
<reference evidence="2" key="2">
    <citation type="submission" date="2023-01" db="EMBL/GenBank/DDBJ databases">
        <authorList>
            <person name="Sun Q."/>
            <person name="Evtushenko L."/>
        </authorList>
    </citation>
    <scope>NUCLEOTIDE SEQUENCE</scope>
    <source>
        <strain evidence="2">VKM Ac-1246</strain>
    </source>
</reference>
<organism evidence="2 3">
    <name type="scientific">Nocardioides luteus</name>
    <dbReference type="NCBI Taxonomy" id="1844"/>
    <lineage>
        <taxon>Bacteria</taxon>
        <taxon>Bacillati</taxon>
        <taxon>Actinomycetota</taxon>
        <taxon>Actinomycetes</taxon>
        <taxon>Propionibacteriales</taxon>
        <taxon>Nocardioidaceae</taxon>
        <taxon>Nocardioides</taxon>
    </lineage>
</organism>
<name>A0ABQ5T3Y8_9ACTN</name>
<accession>A0ABQ5T3Y8</accession>
<sequence length="87" mass="9548">MDEDLEGVRPAAGRGESRTLEPLGTLDVLLEGEVAGRPHLRQDQQVDIAQGTLGENRAVDASESFFDRFAVRAGELEERYLHAPTIT</sequence>
<feature type="region of interest" description="Disordered" evidence="1">
    <location>
        <begin position="1"/>
        <end position="20"/>
    </location>
</feature>
<reference evidence="2" key="1">
    <citation type="journal article" date="2014" name="Int. J. Syst. Evol. Microbiol.">
        <title>Complete genome of a new Firmicutes species belonging to the dominant human colonic microbiota ('Ruminococcus bicirculans') reveals two chromosomes and a selective capacity to utilize plant glucans.</title>
        <authorList>
            <consortium name="NISC Comparative Sequencing Program"/>
            <person name="Wegmann U."/>
            <person name="Louis P."/>
            <person name="Goesmann A."/>
            <person name="Henrissat B."/>
            <person name="Duncan S.H."/>
            <person name="Flint H.J."/>
        </authorList>
    </citation>
    <scope>NUCLEOTIDE SEQUENCE</scope>
    <source>
        <strain evidence="2">VKM Ac-1246</strain>
    </source>
</reference>
<dbReference type="Proteomes" id="UP001142292">
    <property type="component" value="Unassembled WGS sequence"/>
</dbReference>
<evidence type="ECO:0000313" key="2">
    <source>
        <dbReference type="EMBL" id="GLJ70538.1"/>
    </source>
</evidence>
<protein>
    <submittedName>
        <fullName evidence="2">Uncharacterized protein</fullName>
    </submittedName>
</protein>
<keyword evidence="3" id="KW-1185">Reference proteome</keyword>
<evidence type="ECO:0000256" key="1">
    <source>
        <dbReference type="SAM" id="MobiDB-lite"/>
    </source>
</evidence>